<feature type="signal peptide" evidence="1">
    <location>
        <begin position="1"/>
        <end position="33"/>
    </location>
</feature>
<evidence type="ECO:0000313" key="3">
    <source>
        <dbReference type="Proteomes" id="UP000315112"/>
    </source>
</evidence>
<proteinExistence type="predicted"/>
<evidence type="ECO:0000313" key="2">
    <source>
        <dbReference type="EMBL" id="TWI44456.1"/>
    </source>
</evidence>
<comment type="caution">
    <text evidence="2">The sequence shown here is derived from an EMBL/GenBank/DDBJ whole genome shotgun (WGS) entry which is preliminary data.</text>
</comment>
<organism evidence="2 3">
    <name type="scientific">Pseudoduganella flava</name>
    <dbReference type="NCBI Taxonomy" id="871742"/>
    <lineage>
        <taxon>Bacteria</taxon>
        <taxon>Pseudomonadati</taxon>
        <taxon>Pseudomonadota</taxon>
        <taxon>Betaproteobacteria</taxon>
        <taxon>Burkholderiales</taxon>
        <taxon>Oxalobacteraceae</taxon>
        <taxon>Telluria group</taxon>
        <taxon>Pseudoduganella</taxon>
    </lineage>
</organism>
<name>A0A562PK98_9BURK</name>
<gene>
    <name evidence="2" type="ORF">IP92_04406</name>
</gene>
<keyword evidence="1" id="KW-0732">Signal</keyword>
<evidence type="ECO:0000256" key="1">
    <source>
        <dbReference type="SAM" id="SignalP"/>
    </source>
</evidence>
<protein>
    <recommendedName>
        <fullName evidence="4">DUF3829 domain-containing protein</fullName>
    </recommendedName>
</protein>
<accession>A0A562PK98</accession>
<sequence length="284" mass="31586">MRHLCHPSPRRGAPRTMLLAMLMALLLTGCANPRLQEARALAAQAPKLNGYAELSARYRDTYQREQPYLSPAADVRERATDAQRHAAYRDLVALHDAAVAYLRTLGALAGGERFDPGDQIKEMAKGIKAWPDTGLTDRYVNAYAGLARVLARGVSGRVQDRAVQDMLRDGYAPLRDTLDAMNDVLRYYDKNHDNEQAIVLGMLETEIPFADRPQDRLLAALAKAHRQDKQHEYRLLGLRHTLAAQNVRDIRARHEALYRMLDPLPDAGPPPAARVAATLQGATP</sequence>
<dbReference type="PROSITE" id="PS51257">
    <property type="entry name" value="PROKAR_LIPOPROTEIN"/>
    <property type="match status" value="1"/>
</dbReference>
<dbReference type="AlphaFoldDB" id="A0A562PK98"/>
<dbReference type="EMBL" id="VLKW01000009">
    <property type="protein sequence ID" value="TWI44456.1"/>
    <property type="molecule type" value="Genomic_DNA"/>
</dbReference>
<dbReference type="Proteomes" id="UP000315112">
    <property type="component" value="Unassembled WGS sequence"/>
</dbReference>
<evidence type="ECO:0008006" key="4">
    <source>
        <dbReference type="Google" id="ProtNLM"/>
    </source>
</evidence>
<reference evidence="2 3" key="1">
    <citation type="journal article" date="2015" name="Stand. Genomic Sci.">
        <title>Genomic Encyclopedia of Bacterial and Archaeal Type Strains, Phase III: the genomes of soil and plant-associated and newly described type strains.</title>
        <authorList>
            <person name="Whitman W.B."/>
            <person name="Woyke T."/>
            <person name="Klenk H.P."/>
            <person name="Zhou Y."/>
            <person name="Lilburn T.G."/>
            <person name="Beck B.J."/>
            <person name="De Vos P."/>
            <person name="Vandamme P."/>
            <person name="Eisen J.A."/>
            <person name="Garrity G."/>
            <person name="Hugenholtz P."/>
            <person name="Kyrpides N.C."/>
        </authorList>
    </citation>
    <scope>NUCLEOTIDE SEQUENCE [LARGE SCALE GENOMIC DNA]</scope>
    <source>
        <strain evidence="2 3">CGMCC 1.10685</strain>
    </source>
</reference>
<dbReference type="RefSeq" id="WP_199271829.1">
    <property type="nucleotide sequence ID" value="NZ_CP046904.1"/>
</dbReference>
<feature type="chain" id="PRO_5021854673" description="DUF3829 domain-containing protein" evidence="1">
    <location>
        <begin position="34"/>
        <end position="284"/>
    </location>
</feature>